<sequence>MRSSDSERNYQRGSALTGNTKTFPGFDHLYYMQQAPMGNKCFYADLADDTPEYELLRGEWTPEGPLCANWGMGTPEPEDIARGRTVTWFYLSPRVQEIFRNHHLTGWSTYPLALRNKAGEICPGYKGLSITGRCGPIDENKGALAPGESPDDCFAERVGIFFDESSWDGADFFYPTDGVRTLAFRRNLQVHILL</sequence>
<dbReference type="AlphaFoldDB" id="A0A518AN85"/>
<dbReference type="EMBL" id="CP036278">
    <property type="protein sequence ID" value="QDU56188.1"/>
    <property type="molecule type" value="Genomic_DNA"/>
</dbReference>
<dbReference type="Proteomes" id="UP000315750">
    <property type="component" value="Chromosome"/>
</dbReference>
<keyword evidence="2" id="KW-1185">Reference proteome</keyword>
<accession>A0A518AN85</accession>
<evidence type="ECO:0000313" key="2">
    <source>
        <dbReference type="Proteomes" id="UP000315750"/>
    </source>
</evidence>
<gene>
    <name evidence="1" type="ORF">Pan181_23930</name>
</gene>
<reference evidence="1 2" key="1">
    <citation type="submission" date="2019-02" db="EMBL/GenBank/DDBJ databases">
        <title>Deep-cultivation of Planctomycetes and their phenomic and genomic characterization uncovers novel biology.</title>
        <authorList>
            <person name="Wiegand S."/>
            <person name="Jogler M."/>
            <person name="Boedeker C."/>
            <person name="Pinto D."/>
            <person name="Vollmers J."/>
            <person name="Rivas-Marin E."/>
            <person name="Kohn T."/>
            <person name="Peeters S.H."/>
            <person name="Heuer A."/>
            <person name="Rast P."/>
            <person name="Oberbeckmann S."/>
            <person name="Bunk B."/>
            <person name="Jeske O."/>
            <person name="Meyerdierks A."/>
            <person name="Storesund J.E."/>
            <person name="Kallscheuer N."/>
            <person name="Luecker S."/>
            <person name="Lage O.M."/>
            <person name="Pohl T."/>
            <person name="Merkel B.J."/>
            <person name="Hornburger P."/>
            <person name="Mueller R.-W."/>
            <person name="Bruemmer F."/>
            <person name="Labrenz M."/>
            <person name="Spormann A.M."/>
            <person name="Op den Camp H."/>
            <person name="Overmann J."/>
            <person name="Amann R."/>
            <person name="Jetten M.S.M."/>
            <person name="Mascher T."/>
            <person name="Medema M.H."/>
            <person name="Devos D.P."/>
            <person name="Kaster A.-K."/>
            <person name="Ovreas L."/>
            <person name="Rohde M."/>
            <person name="Galperin M.Y."/>
            <person name="Jogler C."/>
        </authorList>
    </citation>
    <scope>NUCLEOTIDE SEQUENCE [LARGE SCALE GENOMIC DNA]</scope>
    <source>
        <strain evidence="1 2">Pan181</strain>
    </source>
</reference>
<organism evidence="1 2">
    <name type="scientific">Aeoliella mucimassa</name>
    <dbReference type="NCBI Taxonomy" id="2527972"/>
    <lineage>
        <taxon>Bacteria</taxon>
        <taxon>Pseudomonadati</taxon>
        <taxon>Planctomycetota</taxon>
        <taxon>Planctomycetia</taxon>
        <taxon>Pirellulales</taxon>
        <taxon>Lacipirellulaceae</taxon>
        <taxon>Aeoliella</taxon>
    </lineage>
</organism>
<protein>
    <submittedName>
        <fullName evidence="1">Uncharacterized protein</fullName>
    </submittedName>
</protein>
<proteinExistence type="predicted"/>
<evidence type="ECO:0000313" key="1">
    <source>
        <dbReference type="EMBL" id="QDU56188.1"/>
    </source>
</evidence>
<name>A0A518AN85_9BACT</name>
<dbReference type="KEGG" id="amuc:Pan181_23930"/>